<dbReference type="Proteomes" id="UP000320212">
    <property type="component" value="Unassembled WGS sequence"/>
</dbReference>
<proteinExistence type="predicted"/>
<protein>
    <submittedName>
        <fullName evidence="2">Uncharacterized protein</fullName>
    </submittedName>
</protein>
<gene>
    <name evidence="2" type="ORF">FQA18_01065</name>
</gene>
<feature type="compositionally biased region" description="Low complexity" evidence="1">
    <location>
        <begin position="23"/>
        <end position="34"/>
    </location>
</feature>
<sequence length="59" mass="6436">MEKDSSEIVDPYKWRWISASGRRPAASAALGGPSVVPLKKGLRDTGQESRGDVPNRRAQ</sequence>
<name>A0A558GFD0_HALVO</name>
<dbReference type="EMBL" id="VMTR01000003">
    <property type="protein sequence ID" value="TVT96459.1"/>
    <property type="molecule type" value="Genomic_DNA"/>
</dbReference>
<organism evidence="2 3">
    <name type="scientific">Haloferax volcanii</name>
    <name type="common">Halobacterium volcanii</name>
    <dbReference type="NCBI Taxonomy" id="2246"/>
    <lineage>
        <taxon>Archaea</taxon>
        <taxon>Methanobacteriati</taxon>
        <taxon>Methanobacteriota</taxon>
        <taxon>Stenosarchaea group</taxon>
        <taxon>Halobacteria</taxon>
        <taxon>Halobacteriales</taxon>
        <taxon>Haloferacaceae</taxon>
        <taxon>Haloferax</taxon>
    </lineage>
</organism>
<dbReference type="AlphaFoldDB" id="A0A558GFD0"/>
<comment type="caution">
    <text evidence="2">The sequence shown here is derived from an EMBL/GenBank/DDBJ whole genome shotgun (WGS) entry which is preliminary data.</text>
</comment>
<accession>A0A558GFD0</accession>
<evidence type="ECO:0000313" key="2">
    <source>
        <dbReference type="EMBL" id="TVT96459.1"/>
    </source>
</evidence>
<reference evidence="2 3" key="1">
    <citation type="submission" date="2019-07" db="EMBL/GenBank/DDBJ databases">
        <title>Draft genome sequence of Haloferax volcanii SS0101, isolated from salt farm in Samut Sakhon, Thailand.</title>
        <authorList>
            <person name="Wanthongcharoen S."/>
            <person name="Yamprayoonswat W."/>
            <person name="Ruangsuj P."/>
            <person name="Thongpramul N."/>
            <person name="Jumpathong W."/>
            <person name="Sittihan S."/>
            <person name="Kanjanavas P."/>
            <person name="Yasawong M."/>
        </authorList>
    </citation>
    <scope>NUCLEOTIDE SEQUENCE [LARGE SCALE GENOMIC DNA]</scope>
    <source>
        <strain evidence="2 3">SS0101</strain>
    </source>
</reference>
<evidence type="ECO:0000256" key="1">
    <source>
        <dbReference type="SAM" id="MobiDB-lite"/>
    </source>
</evidence>
<feature type="compositionally biased region" description="Basic and acidic residues" evidence="1">
    <location>
        <begin position="41"/>
        <end position="59"/>
    </location>
</feature>
<evidence type="ECO:0000313" key="3">
    <source>
        <dbReference type="Proteomes" id="UP000320212"/>
    </source>
</evidence>
<feature type="region of interest" description="Disordered" evidence="1">
    <location>
        <begin position="23"/>
        <end position="59"/>
    </location>
</feature>